<dbReference type="NCBIfam" id="TIGR02666">
    <property type="entry name" value="moaA"/>
    <property type="match status" value="1"/>
</dbReference>
<evidence type="ECO:0000256" key="5">
    <source>
        <dbReference type="ARBA" id="ARBA00022723"/>
    </source>
</evidence>
<keyword evidence="15" id="KW-1185">Reference proteome</keyword>
<evidence type="ECO:0000256" key="8">
    <source>
        <dbReference type="ARBA" id="ARBA00023014"/>
    </source>
</evidence>
<evidence type="ECO:0000313" key="14">
    <source>
        <dbReference type="EMBL" id="SHF24963.1"/>
    </source>
</evidence>
<dbReference type="InterPro" id="IPR010505">
    <property type="entry name" value="MoaA_twitch"/>
</dbReference>
<evidence type="ECO:0000259" key="13">
    <source>
        <dbReference type="PROSITE" id="PS51918"/>
    </source>
</evidence>
<evidence type="ECO:0000256" key="4">
    <source>
        <dbReference type="ARBA" id="ARBA00022691"/>
    </source>
</evidence>
<keyword evidence="7" id="KW-0408">Iron</keyword>
<dbReference type="CDD" id="cd01335">
    <property type="entry name" value="Radical_SAM"/>
    <property type="match status" value="1"/>
</dbReference>
<dbReference type="GO" id="GO:0006777">
    <property type="term" value="P:Mo-molybdopterin cofactor biosynthetic process"/>
    <property type="evidence" value="ECO:0007669"/>
    <property type="project" value="UniProtKB-KW"/>
</dbReference>
<dbReference type="SMART" id="SM00729">
    <property type="entry name" value="Elp3"/>
    <property type="match status" value="1"/>
</dbReference>
<keyword evidence="11" id="KW-0456">Lyase</keyword>
<reference evidence="14" key="1">
    <citation type="submission" date="2016-11" db="EMBL/GenBank/DDBJ databases">
        <authorList>
            <person name="Varghese N."/>
            <person name="Submissions S."/>
        </authorList>
    </citation>
    <scope>NUCLEOTIDE SEQUENCE [LARGE SCALE GENOMIC DNA]</scope>
    <source>
        <strain evidence="14">DSM 16785</strain>
    </source>
</reference>
<dbReference type="GO" id="GO:0061798">
    <property type="term" value="F:GTP 3',8'-cyclase activity"/>
    <property type="evidence" value="ECO:0007669"/>
    <property type="project" value="UniProtKB-EC"/>
</dbReference>
<evidence type="ECO:0000256" key="1">
    <source>
        <dbReference type="ARBA" id="ARBA00001966"/>
    </source>
</evidence>
<dbReference type="SFLD" id="SFLDG01386">
    <property type="entry name" value="main_SPASM_domain-containing"/>
    <property type="match status" value="1"/>
</dbReference>
<dbReference type="Pfam" id="PF06463">
    <property type="entry name" value="Mob_synth_C"/>
    <property type="match status" value="1"/>
</dbReference>
<dbReference type="InterPro" id="IPR013483">
    <property type="entry name" value="MoaA"/>
</dbReference>
<keyword evidence="5" id="KW-0479">Metal-binding</keyword>
<keyword evidence="3" id="KW-0004">4Fe-4S</keyword>
<dbReference type="SUPFAM" id="SSF102114">
    <property type="entry name" value="Radical SAM enzymes"/>
    <property type="match status" value="1"/>
</dbReference>
<comment type="caution">
    <text evidence="14">The sequence shown here is derived from an EMBL/GenBank/DDBJ whole genome shotgun (WGS) entry which is preliminary data.</text>
</comment>
<dbReference type="UniPathway" id="UPA00344"/>
<dbReference type="PROSITE" id="PS01305">
    <property type="entry name" value="MOAA_NIFB_PQQE"/>
    <property type="match status" value="1"/>
</dbReference>
<evidence type="ECO:0000256" key="12">
    <source>
        <dbReference type="ARBA" id="ARBA00048697"/>
    </source>
</evidence>
<dbReference type="InterPro" id="IPR000385">
    <property type="entry name" value="MoaA_NifB_PqqE_Fe-S-bd_CS"/>
</dbReference>
<evidence type="ECO:0000256" key="11">
    <source>
        <dbReference type="ARBA" id="ARBA00023239"/>
    </source>
</evidence>
<proteinExistence type="predicted"/>
<dbReference type="Proteomes" id="UP000184334">
    <property type="component" value="Unassembled WGS sequence"/>
</dbReference>
<dbReference type="PROSITE" id="PS51918">
    <property type="entry name" value="RADICAL_SAM"/>
    <property type="match status" value="1"/>
</dbReference>
<evidence type="ECO:0000256" key="9">
    <source>
        <dbReference type="ARBA" id="ARBA00023134"/>
    </source>
</evidence>
<dbReference type="Pfam" id="PF04055">
    <property type="entry name" value="Radical_SAM"/>
    <property type="match status" value="1"/>
</dbReference>
<evidence type="ECO:0000256" key="10">
    <source>
        <dbReference type="ARBA" id="ARBA00023150"/>
    </source>
</evidence>
<dbReference type="InterPro" id="IPR058240">
    <property type="entry name" value="rSAM_sf"/>
</dbReference>
<keyword evidence="4" id="KW-0949">S-adenosyl-L-methionine</keyword>
<dbReference type="PANTHER" id="PTHR22960:SF0">
    <property type="entry name" value="MOLYBDENUM COFACTOR BIOSYNTHESIS PROTEIN 1"/>
    <property type="match status" value="1"/>
</dbReference>
<dbReference type="SFLD" id="SFLDS00029">
    <property type="entry name" value="Radical_SAM"/>
    <property type="match status" value="1"/>
</dbReference>
<dbReference type="EMBL" id="FQUI01000052">
    <property type="protein sequence ID" value="SHF24963.1"/>
    <property type="molecule type" value="Genomic_DNA"/>
</dbReference>
<keyword evidence="8" id="KW-0411">Iron-sulfur</keyword>
<dbReference type="InterPro" id="IPR013785">
    <property type="entry name" value="Aldolase_TIM"/>
</dbReference>
<dbReference type="InterPro" id="IPR050105">
    <property type="entry name" value="MoCo_biosynth_MoaA/MoaC"/>
</dbReference>
<dbReference type="InterPro" id="IPR007197">
    <property type="entry name" value="rSAM"/>
</dbReference>
<dbReference type="RefSeq" id="WP_072865974.1">
    <property type="nucleotide sequence ID" value="NZ_FQUI01000052.1"/>
</dbReference>
<sequence length="313" mass="36168">MIDNFKRKIEYVRLSLTDKCNFRCNYCMSEDVEFLPENEILNLKEIENLIKILKELGFKKIRLTGGEPTLRSDIIDIAKIIKKYFGSFSLTTNGSLMLLLAKKLKENGLNDVNFSLDSLNRNTFKEITKRDDLQNVLSGLEESLKVGLKVKINTVIQKKNLSEIFDLINFSAKRKIPIRFIELMPIGNNYSENDFISENTLKKLVKEKYNLIPIKTTFGSGPSKYYLIKELNAYIGFIAAITHNFCSLCNKIRISSDGKIYPCLAFDYNISIKNIIFKEDVLKEKIKLAILKKPKRHFLHEFKKETPMHKMGG</sequence>
<dbReference type="SFLD" id="SFLDG01383">
    <property type="entry name" value="cyclic_pyranopterin_phosphate"/>
    <property type="match status" value="1"/>
</dbReference>
<dbReference type="GO" id="GO:0005525">
    <property type="term" value="F:GTP binding"/>
    <property type="evidence" value="ECO:0007669"/>
    <property type="project" value="UniProtKB-KW"/>
</dbReference>
<feature type="domain" description="Radical SAM core" evidence="13">
    <location>
        <begin position="4"/>
        <end position="222"/>
    </location>
</feature>
<keyword evidence="9" id="KW-0342">GTP-binding</keyword>
<keyword evidence="6" id="KW-0547">Nucleotide-binding</keyword>
<dbReference type="STRING" id="1122195.SAMN02745164_02092"/>
<keyword evidence="10" id="KW-0501">Molybdenum cofactor biosynthesis</keyword>
<dbReference type="SFLD" id="SFLDG01067">
    <property type="entry name" value="SPASM/twitch_domain_containing"/>
    <property type="match status" value="1"/>
</dbReference>
<accession>A0A1M5A3U2</accession>
<evidence type="ECO:0000256" key="2">
    <source>
        <dbReference type="ARBA" id="ARBA00012167"/>
    </source>
</evidence>
<dbReference type="GO" id="GO:0061799">
    <property type="term" value="F:cyclic pyranopterin monophosphate synthase activity"/>
    <property type="evidence" value="ECO:0007669"/>
    <property type="project" value="TreeGrafter"/>
</dbReference>
<dbReference type="CDD" id="cd21117">
    <property type="entry name" value="Twitch_MoaA"/>
    <property type="match status" value="1"/>
</dbReference>
<dbReference type="InterPro" id="IPR040064">
    <property type="entry name" value="MoaA-like"/>
</dbReference>
<comment type="catalytic activity">
    <reaction evidence="12">
        <text>GTP + AH2 + S-adenosyl-L-methionine = (8S)-3',8-cyclo-7,8-dihydroguanosine 5'-triphosphate + 5'-deoxyadenosine + L-methionine + A + H(+)</text>
        <dbReference type="Rhea" id="RHEA:49576"/>
        <dbReference type="ChEBI" id="CHEBI:13193"/>
        <dbReference type="ChEBI" id="CHEBI:15378"/>
        <dbReference type="ChEBI" id="CHEBI:17319"/>
        <dbReference type="ChEBI" id="CHEBI:17499"/>
        <dbReference type="ChEBI" id="CHEBI:37565"/>
        <dbReference type="ChEBI" id="CHEBI:57844"/>
        <dbReference type="ChEBI" id="CHEBI:59789"/>
        <dbReference type="ChEBI" id="CHEBI:131766"/>
        <dbReference type="EC" id="4.1.99.22"/>
    </reaction>
</comment>
<evidence type="ECO:0000256" key="7">
    <source>
        <dbReference type="ARBA" id="ARBA00023004"/>
    </source>
</evidence>
<dbReference type="Gene3D" id="3.20.20.70">
    <property type="entry name" value="Aldolase class I"/>
    <property type="match status" value="1"/>
</dbReference>
<dbReference type="InterPro" id="IPR006638">
    <property type="entry name" value="Elp3/MiaA/NifB-like_rSAM"/>
</dbReference>
<dbReference type="EC" id="4.1.99.22" evidence="2"/>
<organism evidence="14 15">
    <name type="scientific">Marinitoga hydrogenitolerans (strain DSM 16785 / JCM 12826 / AT1271)</name>
    <dbReference type="NCBI Taxonomy" id="1122195"/>
    <lineage>
        <taxon>Bacteria</taxon>
        <taxon>Thermotogati</taxon>
        <taxon>Thermotogota</taxon>
        <taxon>Thermotogae</taxon>
        <taxon>Petrotogales</taxon>
        <taxon>Petrotogaceae</taxon>
        <taxon>Marinitoga</taxon>
    </lineage>
</organism>
<protein>
    <recommendedName>
        <fullName evidence="2">GTP 3',8-cyclase</fullName>
        <ecNumber evidence="2">4.1.99.22</ecNumber>
    </recommendedName>
</protein>
<evidence type="ECO:0000313" key="15">
    <source>
        <dbReference type="Proteomes" id="UP000184334"/>
    </source>
</evidence>
<dbReference type="GO" id="GO:0046872">
    <property type="term" value="F:metal ion binding"/>
    <property type="evidence" value="ECO:0007669"/>
    <property type="project" value="UniProtKB-KW"/>
</dbReference>
<evidence type="ECO:0000256" key="6">
    <source>
        <dbReference type="ARBA" id="ARBA00022741"/>
    </source>
</evidence>
<dbReference type="GO" id="GO:0051539">
    <property type="term" value="F:4 iron, 4 sulfur cluster binding"/>
    <property type="evidence" value="ECO:0007669"/>
    <property type="project" value="UniProtKB-KW"/>
</dbReference>
<dbReference type="PANTHER" id="PTHR22960">
    <property type="entry name" value="MOLYBDOPTERIN COFACTOR SYNTHESIS PROTEIN A"/>
    <property type="match status" value="1"/>
</dbReference>
<dbReference type="OrthoDB" id="9763993at2"/>
<dbReference type="AlphaFoldDB" id="A0A1M5A3U2"/>
<name>A0A1M5A3U2_MARH1</name>
<evidence type="ECO:0000256" key="3">
    <source>
        <dbReference type="ARBA" id="ARBA00022485"/>
    </source>
</evidence>
<comment type="cofactor">
    <cofactor evidence="1">
        <name>[4Fe-4S] cluster</name>
        <dbReference type="ChEBI" id="CHEBI:49883"/>
    </cofactor>
</comment>
<gene>
    <name evidence="14" type="ORF">SAMN02745164_02092</name>
</gene>